<evidence type="ECO:0000313" key="3">
    <source>
        <dbReference type="Proteomes" id="UP001189429"/>
    </source>
</evidence>
<keyword evidence="3" id="KW-1185">Reference proteome</keyword>
<protein>
    <submittedName>
        <fullName evidence="2">Uncharacterized protein</fullName>
    </submittedName>
</protein>
<feature type="region of interest" description="Disordered" evidence="1">
    <location>
        <begin position="74"/>
        <end position="97"/>
    </location>
</feature>
<gene>
    <name evidence="2" type="ORF">PCOR1329_LOCUS49128</name>
</gene>
<evidence type="ECO:0000313" key="2">
    <source>
        <dbReference type="EMBL" id="CAK0859985.1"/>
    </source>
</evidence>
<proteinExistence type="predicted"/>
<organism evidence="2 3">
    <name type="scientific">Prorocentrum cordatum</name>
    <dbReference type="NCBI Taxonomy" id="2364126"/>
    <lineage>
        <taxon>Eukaryota</taxon>
        <taxon>Sar</taxon>
        <taxon>Alveolata</taxon>
        <taxon>Dinophyceae</taxon>
        <taxon>Prorocentrales</taxon>
        <taxon>Prorocentraceae</taxon>
        <taxon>Prorocentrum</taxon>
    </lineage>
</organism>
<comment type="caution">
    <text evidence="2">The sequence shown here is derived from an EMBL/GenBank/DDBJ whole genome shotgun (WGS) entry which is preliminary data.</text>
</comment>
<dbReference type="EMBL" id="CAUYUJ010015944">
    <property type="protein sequence ID" value="CAK0859985.1"/>
    <property type="molecule type" value="Genomic_DNA"/>
</dbReference>
<accession>A0ABN9UJQ0</accession>
<reference evidence="2" key="1">
    <citation type="submission" date="2023-10" db="EMBL/GenBank/DDBJ databases">
        <authorList>
            <person name="Chen Y."/>
            <person name="Shah S."/>
            <person name="Dougan E. K."/>
            <person name="Thang M."/>
            <person name="Chan C."/>
        </authorList>
    </citation>
    <scope>NUCLEOTIDE SEQUENCE [LARGE SCALE GENOMIC DNA]</scope>
</reference>
<feature type="region of interest" description="Disordered" evidence="1">
    <location>
        <begin position="1"/>
        <end position="35"/>
    </location>
</feature>
<dbReference type="Proteomes" id="UP001189429">
    <property type="component" value="Unassembled WGS sequence"/>
</dbReference>
<name>A0ABN9UJQ0_9DINO</name>
<feature type="compositionally biased region" description="Gly residues" evidence="1">
    <location>
        <begin position="77"/>
        <end position="91"/>
    </location>
</feature>
<evidence type="ECO:0000256" key="1">
    <source>
        <dbReference type="SAM" id="MobiDB-lite"/>
    </source>
</evidence>
<sequence>FPAATSSRALRSRRRPELDRIAKPDQIGNGPDRQRVVPDRIEIWRVESHRSAKPRSPEGLAEWARASDASATCWGQKLGGGGGGGEGGGGEGRSEEECEHRVLAEVAACQKVKTINLLQIASASVPALAKRHFQESVLLRGPWSSMKRWPKNF</sequence>
<feature type="non-terminal residue" evidence="2">
    <location>
        <position position="1"/>
    </location>
</feature>